<keyword evidence="6 12" id="KW-0732">Signal</keyword>
<evidence type="ECO:0000256" key="2">
    <source>
        <dbReference type="ARBA" id="ARBA00006980"/>
    </source>
</evidence>
<feature type="domain" description="NolW-like" evidence="14">
    <location>
        <begin position="132"/>
        <end position="189"/>
    </location>
</feature>
<dbReference type="PANTHER" id="PTHR30332">
    <property type="entry name" value="PROBABLE GENERAL SECRETION PATHWAY PROTEIN D"/>
    <property type="match status" value="1"/>
</dbReference>
<dbReference type="PRINTS" id="PR01032">
    <property type="entry name" value="PHAGEIV"/>
</dbReference>
<evidence type="ECO:0000256" key="5">
    <source>
        <dbReference type="ARBA" id="ARBA00022692"/>
    </source>
</evidence>
<dbReference type="Proteomes" id="UP000727456">
    <property type="component" value="Unassembled WGS sequence"/>
</dbReference>
<dbReference type="Pfam" id="PF00263">
    <property type="entry name" value="Secretin"/>
    <property type="match status" value="1"/>
</dbReference>
<dbReference type="Pfam" id="PF21305">
    <property type="entry name" value="type_II_gspD_N0"/>
    <property type="match status" value="1"/>
</dbReference>
<dbReference type="Pfam" id="PF03958">
    <property type="entry name" value="Secretin_N"/>
    <property type="match status" value="3"/>
</dbReference>
<keyword evidence="3 10" id="KW-0813">Transport</keyword>
<dbReference type="InterPro" id="IPR004846">
    <property type="entry name" value="T2SS/T3SS_dom"/>
</dbReference>
<evidence type="ECO:0000259" key="13">
    <source>
        <dbReference type="Pfam" id="PF00263"/>
    </source>
</evidence>
<proteinExistence type="inferred from homology"/>
<feature type="chain" id="PRO_5046442840" evidence="12">
    <location>
        <begin position="18"/>
        <end position="696"/>
    </location>
</feature>
<evidence type="ECO:0000256" key="8">
    <source>
        <dbReference type="ARBA" id="ARBA00023136"/>
    </source>
</evidence>
<keyword evidence="4" id="KW-1134">Transmembrane beta strand</keyword>
<reference evidence="16 17" key="1">
    <citation type="submission" date="2020-03" db="EMBL/GenBank/DDBJ databases">
        <title>Genomic Encyclopedia of Type Strains, Phase III (KMG-III): the genomes of soil and plant-associated and newly described type strains.</title>
        <authorList>
            <person name="Whitman W."/>
        </authorList>
    </citation>
    <scope>NUCLEOTIDE SEQUENCE [LARGE SCALE GENOMIC DNA]</scope>
    <source>
        <strain evidence="16 17">CECT 8804</strain>
    </source>
</reference>
<dbReference type="RefSeq" id="WP_167072614.1">
    <property type="nucleotide sequence ID" value="NZ_JAAOZC010000003.1"/>
</dbReference>
<feature type="domain" description="NolW-like" evidence="14">
    <location>
        <begin position="196"/>
        <end position="257"/>
    </location>
</feature>
<accession>A0ABX0TTK5</accession>
<evidence type="ECO:0000256" key="1">
    <source>
        <dbReference type="ARBA" id="ARBA00004442"/>
    </source>
</evidence>
<dbReference type="InterPro" id="IPR038591">
    <property type="entry name" value="NolW-like_sf"/>
</dbReference>
<protein>
    <submittedName>
        <fullName evidence="16">General secretion pathway protein D</fullName>
    </submittedName>
</protein>
<evidence type="ECO:0000256" key="4">
    <source>
        <dbReference type="ARBA" id="ARBA00022452"/>
    </source>
</evidence>
<feature type="compositionally biased region" description="Polar residues" evidence="11">
    <location>
        <begin position="352"/>
        <end position="362"/>
    </location>
</feature>
<sequence length="696" mass="71336">MIRLLLIALLIATPALAQGAPAPTAPSAAVSPAAPGNAGDIVVNMHDVEISAVAEQISRLTGRTLILDPQVRGTVNVTSATPLSANGVWELFQSVLRVHGFTAVRAGRAWRIVPQADAVRETSSVAAGPVTTRLIRLRNVSPETAARIFRPLVAQFGSVEPLTSPPAIVVTDYADNIARIERLAASLDSGGGAGFATIQLRIANAKDVGAAIRSLYGEGENGPRVAIDERSNSLIVRGSPVAVADARRMVSQLDRPGGGTPTLRVFRLRQADAEAVTQVLSGLMGGQTQSANPVARTLSDTAFGAGATGTQGTGSPGASALAAGGISGIGSSGSGTMGSTSGSGGASATLPLNNSGSSGPSVGFSTPDLAVQASTELNAIVVRGSPAAIAQIQPLIEQLDVRRPQVLIEAAIVEVNSDVAESLGVQFGVGGDLPHASGAISSFGTNGTSLSGVLSALGAKVASFATDGGITGAIGGHDFQILIQALASSTKANLLSTPSITTLDNQPAQIIVGQNVPFKTGSYTTVAGSTTTPFTTIERQDVGLTLKIIPRVHEGDTIRLDVSQEVSSIAGAVTGAADLVTNRRAIQTTVLADDGQTIVLGGLISDDRMDTKSQVPVLGDLPLVGNLFKDRKLEQTKRTLFVFLRPTILRTAAEVSTAADGKYLRLRGAEYGLSDHSSLLLEPPRARLPVELEGIY</sequence>
<comment type="caution">
    <text evidence="16">The sequence shown here is derived from an EMBL/GenBank/DDBJ whole genome shotgun (WGS) entry which is preliminary data.</text>
</comment>
<evidence type="ECO:0000313" key="16">
    <source>
        <dbReference type="EMBL" id="NIJ07737.1"/>
    </source>
</evidence>
<dbReference type="PRINTS" id="PR00811">
    <property type="entry name" value="BCTERIALGSPD"/>
</dbReference>
<evidence type="ECO:0000256" key="7">
    <source>
        <dbReference type="ARBA" id="ARBA00022927"/>
    </source>
</evidence>
<evidence type="ECO:0000313" key="17">
    <source>
        <dbReference type="Proteomes" id="UP000727456"/>
    </source>
</evidence>
<dbReference type="InterPro" id="IPR004845">
    <property type="entry name" value="T2SS_GspD_CS"/>
</dbReference>
<evidence type="ECO:0000256" key="6">
    <source>
        <dbReference type="ARBA" id="ARBA00022729"/>
    </source>
</evidence>
<keyword evidence="9" id="KW-0998">Cell outer membrane</keyword>
<dbReference type="InterPro" id="IPR005644">
    <property type="entry name" value="NolW-like"/>
</dbReference>
<keyword evidence="7" id="KW-0653">Protein transport</keyword>
<evidence type="ECO:0000256" key="12">
    <source>
        <dbReference type="SAM" id="SignalP"/>
    </source>
</evidence>
<evidence type="ECO:0000256" key="10">
    <source>
        <dbReference type="RuleBase" id="RU004004"/>
    </source>
</evidence>
<dbReference type="InterPro" id="IPR049371">
    <property type="entry name" value="GspD-like_N0"/>
</dbReference>
<dbReference type="PROSITE" id="PS00875">
    <property type="entry name" value="T2SP_D"/>
    <property type="match status" value="1"/>
</dbReference>
<dbReference type="Gene3D" id="3.30.1370.120">
    <property type="match status" value="3"/>
</dbReference>
<comment type="subcellular location">
    <subcellularLocation>
        <location evidence="1 10">Cell outer membrane</location>
    </subcellularLocation>
</comment>
<keyword evidence="8" id="KW-0472">Membrane</keyword>
<feature type="domain" description="NolW-like" evidence="14">
    <location>
        <begin position="264"/>
        <end position="405"/>
    </location>
</feature>
<feature type="region of interest" description="Disordered" evidence="11">
    <location>
        <begin position="333"/>
        <end position="362"/>
    </location>
</feature>
<gene>
    <name evidence="16" type="ORF">FHS31_001347</name>
</gene>
<dbReference type="EMBL" id="JAAOZC010000003">
    <property type="protein sequence ID" value="NIJ07737.1"/>
    <property type="molecule type" value="Genomic_DNA"/>
</dbReference>
<dbReference type="InterPro" id="IPR001775">
    <property type="entry name" value="GspD/PilQ"/>
</dbReference>
<evidence type="ECO:0000259" key="15">
    <source>
        <dbReference type="Pfam" id="PF21305"/>
    </source>
</evidence>
<feature type="compositionally biased region" description="Gly residues" evidence="11">
    <location>
        <begin position="333"/>
        <end position="345"/>
    </location>
</feature>
<feature type="domain" description="GspD-like N0" evidence="15">
    <location>
        <begin position="43"/>
        <end position="109"/>
    </location>
</feature>
<dbReference type="InterPro" id="IPR050810">
    <property type="entry name" value="Bact_Secretion_Sys_Channel"/>
</dbReference>
<name>A0ABX0TTK5_9SPHN</name>
<evidence type="ECO:0000256" key="11">
    <source>
        <dbReference type="SAM" id="MobiDB-lite"/>
    </source>
</evidence>
<feature type="domain" description="Type II/III secretion system secretin-like" evidence="13">
    <location>
        <begin position="485"/>
        <end position="650"/>
    </location>
</feature>
<evidence type="ECO:0000259" key="14">
    <source>
        <dbReference type="Pfam" id="PF03958"/>
    </source>
</evidence>
<organism evidence="16 17">
    <name type="scientific">Sphingomonas vulcanisoli</name>
    <dbReference type="NCBI Taxonomy" id="1658060"/>
    <lineage>
        <taxon>Bacteria</taxon>
        <taxon>Pseudomonadati</taxon>
        <taxon>Pseudomonadota</taxon>
        <taxon>Alphaproteobacteria</taxon>
        <taxon>Sphingomonadales</taxon>
        <taxon>Sphingomonadaceae</taxon>
        <taxon>Sphingomonas</taxon>
    </lineage>
</organism>
<dbReference type="NCBIfam" id="TIGR02517">
    <property type="entry name" value="type_II_gspD"/>
    <property type="match status" value="1"/>
</dbReference>
<dbReference type="InterPro" id="IPR013356">
    <property type="entry name" value="T2SS_GspD"/>
</dbReference>
<keyword evidence="5" id="KW-0812">Transmembrane</keyword>
<feature type="signal peptide" evidence="12">
    <location>
        <begin position="1"/>
        <end position="17"/>
    </location>
</feature>
<evidence type="ECO:0000256" key="9">
    <source>
        <dbReference type="ARBA" id="ARBA00023237"/>
    </source>
</evidence>
<dbReference type="PANTHER" id="PTHR30332:SF24">
    <property type="entry name" value="SECRETIN GSPD-RELATED"/>
    <property type="match status" value="1"/>
</dbReference>
<keyword evidence="17" id="KW-1185">Reference proteome</keyword>
<comment type="similarity">
    <text evidence="2">Belongs to the bacterial secretin family. GSP D subfamily.</text>
</comment>
<evidence type="ECO:0000256" key="3">
    <source>
        <dbReference type="ARBA" id="ARBA00022448"/>
    </source>
</evidence>